<dbReference type="InterPro" id="IPR000485">
    <property type="entry name" value="AsnC-type_HTH_dom"/>
</dbReference>
<accession>A0A2T4DQV8</accession>
<evidence type="ECO:0000313" key="5">
    <source>
        <dbReference type="EMBL" id="PTB96203.1"/>
    </source>
</evidence>
<dbReference type="SUPFAM" id="SSF54909">
    <property type="entry name" value="Dimeric alpha+beta barrel"/>
    <property type="match status" value="1"/>
</dbReference>
<dbReference type="GO" id="GO:0006355">
    <property type="term" value="P:regulation of DNA-templated transcription"/>
    <property type="evidence" value="ECO:0007669"/>
    <property type="project" value="UniProtKB-ARBA"/>
</dbReference>
<keyword evidence="2" id="KW-0238">DNA-binding</keyword>
<evidence type="ECO:0000259" key="4">
    <source>
        <dbReference type="PROSITE" id="PS50956"/>
    </source>
</evidence>
<proteinExistence type="predicted"/>
<dbReference type="InterPro" id="IPR036388">
    <property type="entry name" value="WH-like_DNA-bd_sf"/>
</dbReference>
<dbReference type="InterPro" id="IPR019888">
    <property type="entry name" value="Tscrpt_reg_AsnC-like"/>
</dbReference>
<dbReference type="PANTHER" id="PTHR30154">
    <property type="entry name" value="LEUCINE-RESPONSIVE REGULATORY PROTEIN"/>
    <property type="match status" value="1"/>
</dbReference>
<dbReference type="Pfam" id="PF13412">
    <property type="entry name" value="HTH_24"/>
    <property type="match status" value="1"/>
</dbReference>
<feature type="domain" description="HTH asnC-type" evidence="4">
    <location>
        <begin position="5"/>
        <end position="66"/>
    </location>
</feature>
<name>A0A2T4DQV8_9BACT</name>
<evidence type="ECO:0000256" key="3">
    <source>
        <dbReference type="ARBA" id="ARBA00023163"/>
    </source>
</evidence>
<keyword evidence="1" id="KW-0805">Transcription regulation</keyword>
<dbReference type="CDD" id="cd00090">
    <property type="entry name" value="HTH_ARSR"/>
    <property type="match status" value="1"/>
</dbReference>
<dbReference type="PANTHER" id="PTHR30154:SF34">
    <property type="entry name" value="TRANSCRIPTIONAL REGULATOR AZLB"/>
    <property type="match status" value="1"/>
</dbReference>
<dbReference type="GO" id="GO:0005829">
    <property type="term" value="C:cytosol"/>
    <property type="evidence" value="ECO:0007669"/>
    <property type="project" value="TreeGrafter"/>
</dbReference>
<protein>
    <submittedName>
        <fullName evidence="5">Transcriptional regulator AsnC</fullName>
    </submittedName>
</protein>
<dbReference type="SUPFAM" id="SSF46785">
    <property type="entry name" value="Winged helix' DNA-binding domain"/>
    <property type="match status" value="1"/>
</dbReference>
<dbReference type="SMART" id="SM00344">
    <property type="entry name" value="HTH_ASNC"/>
    <property type="match status" value="1"/>
</dbReference>
<dbReference type="InterPro" id="IPR011008">
    <property type="entry name" value="Dimeric_a/b-barrel"/>
</dbReference>
<dbReference type="InterPro" id="IPR011991">
    <property type="entry name" value="ArsR-like_HTH"/>
</dbReference>
<evidence type="ECO:0000256" key="2">
    <source>
        <dbReference type="ARBA" id="ARBA00023125"/>
    </source>
</evidence>
<dbReference type="Pfam" id="PF01037">
    <property type="entry name" value="AsnC_trans_reg"/>
    <property type="match status" value="1"/>
</dbReference>
<evidence type="ECO:0000313" key="6">
    <source>
        <dbReference type="Proteomes" id="UP000240608"/>
    </source>
</evidence>
<reference evidence="5 6" key="1">
    <citation type="submission" date="2018-03" db="EMBL/GenBank/DDBJ databases">
        <title>Cross-interface Injection: A General Nanoliter Liquid Handling Method Applied to Single Cells Genome Amplification Automated Nanoliter Liquid Handling Applied to Single Cell Multiple Displacement Amplification.</title>
        <authorList>
            <person name="Yun J."/>
            <person name="Xu P."/>
            <person name="Xu J."/>
            <person name="Dai X."/>
            <person name="Wang Y."/>
            <person name="Zheng X."/>
            <person name="Cao C."/>
            <person name="Yi Q."/>
            <person name="Zhu Y."/>
            <person name="Wang L."/>
            <person name="Dong Z."/>
            <person name="Huang Y."/>
            <person name="Huang L."/>
            <person name="Du W."/>
        </authorList>
    </citation>
    <scope>NUCLEOTIDE SEQUENCE [LARGE SCALE GENOMIC DNA]</scope>
    <source>
        <strain evidence="5 6">Z-D1-2</strain>
    </source>
</reference>
<dbReference type="GO" id="GO:0043200">
    <property type="term" value="P:response to amino acid"/>
    <property type="evidence" value="ECO:0007669"/>
    <property type="project" value="TreeGrafter"/>
</dbReference>
<dbReference type="PROSITE" id="PS50956">
    <property type="entry name" value="HTH_ASNC_2"/>
    <property type="match status" value="1"/>
</dbReference>
<sequence>MVKKLDAVDLKILTLLSENAQMAYTEVAKEIKVTSGTVNLRMKKMREAGLVKGATLNIDYSQIGWGLTVFIFIHLTKSEDYQSVIASMKLIPEVVKIHHITGKYGLFVKVHAKDTLHYRSIYEEKILNIKGINYTESFISINEDLNRHILFEEE</sequence>
<organism evidence="5 6">
    <name type="scientific">Marivirga lumbricoides</name>
    <dbReference type="NCBI Taxonomy" id="1046115"/>
    <lineage>
        <taxon>Bacteria</taxon>
        <taxon>Pseudomonadati</taxon>
        <taxon>Bacteroidota</taxon>
        <taxon>Cytophagia</taxon>
        <taxon>Cytophagales</taxon>
        <taxon>Marivirgaceae</taxon>
        <taxon>Marivirga</taxon>
    </lineage>
</organism>
<dbReference type="Gene3D" id="1.10.10.10">
    <property type="entry name" value="Winged helix-like DNA-binding domain superfamily/Winged helix DNA-binding domain"/>
    <property type="match status" value="1"/>
</dbReference>
<evidence type="ECO:0000256" key="1">
    <source>
        <dbReference type="ARBA" id="ARBA00023015"/>
    </source>
</evidence>
<dbReference type="Gene3D" id="3.30.70.920">
    <property type="match status" value="1"/>
</dbReference>
<dbReference type="InterPro" id="IPR019887">
    <property type="entry name" value="Tscrpt_reg_AsnC/Lrp_C"/>
</dbReference>
<dbReference type="AlphaFoldDB" id="A0A2T4DQV8"/>
<keyword evidence="3" id="KW-0804">Transcription</keyword>
<dbReference type="GO" id="GO:0043565">
    <property type="term" value="F:sequence-specific DNA binding"/>
    <property type="evidence" value="ECO:0007669"/>
    <property type="project" value="InterPro"/>
</dbReference>
<dbReference type="Proteomes" id="UP000240608">
    <property type="component" value="Unassembled WGS sequence"/>
</dbReference>
<gene>
    <name evidence="5" type="ORF">C9994_08480</name>
</gene>
<dbReference type="PRINTS" id="PR00033">
    <property type="entry name" value="HTHASNC"/>
</dbReference>
<dbReference type="EMBL" id="PYVU01000062">
    <property type="protein sequence ID" value="PTB96203.1"/>
    <property type="molecule type" value="Genomic_DNA"/>
</dbReference>
<dbReference type="InterPro" id="IPR036390">
    <property type="entry name" value="WH_DNA-bd_sf"/>
</dbReference>
<comment type="caution">
    <text evidence="5">The sequence shown here is derived from an EMBL/GenBank/DDBJ whole genome shotgun (WGS) entry which is preliminary data.</text>
</comment>